<comment type="caution">
    <text evidence="3">The sequence shown here is derived from an EMBL/GenBank/DDBJ whole genome shotgun (WGS) entry which is preliminary data.</text>
</comment>
<dbReference type="InterPro" id="IPR012337">
    <property type="entry name" value="RNaseH-like_sf"/>
</dbReference>
<feature type="compositionally biased region" description="Basic residues" evidence="1">
    <location>
        <begin position="413"/>
        <end position="424"/>
    </location>
</feature>
<feature type="compositionally biased region" description="Low complexity" evidence="1">
    <location>
        <begin position="878"/>
        <end position="894"/>
    </location>
</feature>
<gene>
    <name evidence="3" type="ORF">SCF082_LOCUS27016</name>
</gene>
<feature type="region of interest" description="Disordered" evidence="1">
    <location>
        <begin position="1"/>
        <end position="60"/>
    </location>
</feature>
<reference evidence="3 4" key="1">
    <citation type="submission" date="2024-02" db="EMBL/GenBank/DDBJ databases">
        <authorList>
            <person name="Chen Y."/>
            <person name="Shah S."/>
            <person name="Dougan E. K."/>
            <person name="Thang M."/>
            <person name="Chan C."/>
        </authorList>
    </citation>
    <scope>NUCLEOTIDE SEQUENCE [LARGE SCALE GENOMIC DNA]</scope>
</reference>
<evidence type="ECO:0000313" key="3">
    <source>
        <dbReference type="EMBL" id="CAK9048541.1"/>
    </source>
</evidence>
<evidence type="ECO:0000256" key="1">
    <source>
        <dbReference type="SAM" id="MobiDB-lite"/>
    </source>
</evidence>
<feature type="compositionally biased region" description="Acidic residues" evidence="1">
    <location>
        <begin position="1"/>
        <end position="12"/>
    </location>
</feature>
<dbReference type="InterPro" id="IPR036397">
    <property type="entry name" value="RNaseH_sf"/>
</dbReference>
<evidence type="ECO:0000259" key="2">
    <source>
        <dbReference type="PROSITE" id="PS50994"/>
    </source>
</evidence>
<dbReference type="EMBL" id="CAXAMM010020768">
    <property type="protein sequence ID" value="CAK9048541.1"/>
    <property type="molecule type" value="Genomic_DNA"/>
</dbReference>
<feature type="compositionally biased region" description="Polar residues" evidence="1">
    <location>
        <begin position="1788"/>
        <end position="1801"/>
    </location>
</feature>
<keyword evidence="4" id="KW-1185">Reference proteome</keyword>
<feature type="region of interest" description="Disordered" evidence="1">
    <location>
        <begin position="367"/>
        <end position="425"/>
    </location>
</feature>
<dbReference type="PROSITE" id="PS50994">
    <property type="entry name" value="INTEGRASE"/>
    <property type="match status" value="1"/>
</dbReference>
<dbReference type="InterPro" id="IPR001584">
    <property type="entry name" value="Integrase_cat-core"/>
</dbReference>
<dbReference type="Gene3D" id="3.30.420.10">
    <property type="entry name" value="Ribonuclease H-like superfamily/Ribonuclease H"/>
    <property type="match status" value="1"/>
</dbReference>
<sequence length="2486" mass="277563">MQPSDFDEEQDDTVEHSTFDFEADDDEAHHTSDGNFTQRGSGWQWSATEESSTSTMPDLTPMEPADLWFCTACHTGDPLPTNKGWICHVCGSTTFYLQHGSWAFLPASAGYTTAPPGPPRQSPVHDGRTTSRQRPTPPRSTPTTKHGDPGPPNDLEGHEAYAESETPTLDPPIDPDTMEVLHPYRVRRRPRKRPRPDDQLMTDRNHMMANHLTLLSVSLMYHLMKFLMHHLVKFPQYLVHMFLLRLLMTIKDMLPYHLAILLEPLGYQMVEKEKVHLAPKVAKAMAQPSMAAAARALLRGPALAKEAKDHDLDKMTGDLQTEQPAPRMQNGSRLLDRLRLGLEAQRMILVATGQSLNYQRIKDAAELQFPEHRPTPPVVYTRDFENAKDDKQDRPKNDYKPTGYRYDNGGKGKGGKGGKSKYHHNQSAFTKKTYIAETIEDTIPEDENGEIEAEQAGDDTAGDAEPPEDDPQEAEADDLEEDVEDIMSGLHEAAECLTVTARRLQGLTLGRKFSGDKSLAQRKAESHCAVCGARGHWKGDPECPQSSEQKSKNDKGGKPSQAGKPFAKKVLTVNHHDGAKRSVNFEETSNEAPGNSYGTYFTYMITSPIPEGNLVFSNNTPQYVNYMVMDTACQKSCCSTLWLEHQMKSLKNHNLRVRTFPSREPFEFGHGPTQYSDVHVHLPVCFDNNLTNMVLLGASVLSATNNIPFLASNELMGKKLKMILNLPHQKAVMEALGIEVPICLVGGHLAIGITEFPPDAHQSCLWKQFTDMFDAGLADRDFVCAPADGPVKSKDSTKAPSALADASHAALMAAQLAKAGEAAAGCGDASGDSAHPRDPPGDSTKIMAGLPGPHGDELHDHLDGEGNGPLHSRQHPTQRQQARQLREAQPLRQEMAMVRKSPKMDRSSTTKIAAAAIALINGLHLPGQATPSSMESDTWNLQGQQGIRQGHQGRPSRAEQYEDGMGETIDYINDFVGSLTVQGEQFRHSPKEQSQAQGDRAGADRFLGLRLGTNKPLKAGHITWLTGYMRNIAKTYIQENAAYTTLKSYAEKMRHGPKIDLLEIFAGSANLSSRAVLHGLSSLEPIDKEINVDLSNAEGRNFVWNVIYKFRPLLVHIAWPCTSWSVFNENLNYAWRPEEFHQLRQEDIVLVDFGCDVMHYQNDHDRLYLGENPKKSRIWSTPSVQSVLDLPENLVTDCDAGAYGAENLDNQPIIKTHQWTTNSKHIAKELQKKMTPEQKMYAAPISGRHTTEAYIMKYKFVNLNGKILLEHEDLAAIAYPKQRYTQPMRVGLFFFGDAPDDDLPEPSDEALPGHETPSHEQQGPHQRLPGFTADIWFEGGPKELSKELKRSLARLHVNMGHSPKEELIRILAASGSLSSRVLAGLDAQRCGSCIRMTVPKKPPVSSTTSKAASQFGDRLQADIVFIRTLSQNVAILGIVDEFTNYTVAATLKDRHPPNVLEQVLNVWYRPLGLPHHITVDPDTAFLGAMEDWHHRYGIEYDIIPAEEHWRIGKVERRNALLRTLVERLVDHHGIATKEALDEALIAASFALNSSTYSFGRSPFQAVFGRVPRPLGDLLSDESAMTLSMDKNEYKLKPELLRAEAIATLMQVTASQAVRRGLLRKTRNQQELSHLQPGQTVAFWRWQGRSRQHKKGSWSLGRFLAFDPDKKSCWIQVGKTSIRIGNNQIRLATGWENWTPSEEDVRLLKDAEANFAQGLWDDQRGDGPGDEEMATADQEILDFRHRSRTPSRAHAPTRAPETPGIEWNQEQRPAQTPELEDTPTPALADNTTPVLPDTSTAEQAEAPAAMDEPLPVLPMKRPADTLVTLQLNDDGSITQRPMHWDGSPDPVLPYASHHIYYQAYLNSDRRQIEMKGMPDPARPDHDSSGDEDLSISNDRTLTRQEMKQLDRELPWREIMAMDEDTIQSFVKSAVNEHDGWMSWAGVRSLSPAEAKMVCQDPKLRRRIMKARAAYKDKARGVPPLKAKTRVVIIGCGDPDLRQLTRDAPTPTRLSEFIILSIAAAGANKEFNNDGQQWTLWISDAEKAFLQGQQDKSERSGPIYMMPPQDPIIKRAQVFTSPLYEITGNCYGLCNVPRTWYLKVNHDLLEASFIRHSFDKCFYYHLNEQQQLDCALIVHVDDFLAVYAQQFNEGILHDLFKWGSITKVTPTCPGEYRGKEIIMEEKNGRYSQKAFTDAMDEGVLPKGRLQGPAALSEGELKDFRIGGRTEWIKLEGSTPVQRGIFRSLIGSLQWLSGQTRPDLAAPASLCQKGTKTSIEDLAMVYQYVKYARSTSGQGIRMLPVPFNRSSVLLAYGDSSWCNAVDYTSQFGVLVVITPPQVSERTCPALLLDWKSGRMQRSARSTLAAEANAADEASDRLAFCNYFCTELFYQIPAYKGTMKMEMKQATDAKSLYDLLIAENPAPLEKRSMVAVRSVQQTLPAQAIHWLPTNITHADGLTKLDMRLQQALATWCMARGVSCVKRAAGL</sequence>
<name>A0ABP0MAM3_9DINO</name>
<feature type="compositionally biased region" description="Basic and acidic residues" evidence="1">
    <location>
        <begin position="854"/>
        <end position="864"/>
    </location>
</feature>
<feature type="region of interest" description="Disordered" evidence="1">
    <location>
        <begin position="112"/>
        <end position="201"/>
    </location>
</feature>
<feature type="compositionally biased region" description="Low complexity" evidence="1">
    <location>
        <begin position="824"/>
        <end position="833"/>
    </location>
</feature>
<organism evidence="3 4">
    <name type="scientific">Durusdinium trenchii</name>
    <dbReference type="NCBI Taxonomy" id="1381693"/>
    <lineage>
        <taxon>Eukaryota</taxon>
        <taxon>Sar</taxon>
        <taxon>Alveolata</taxon>
        <taxon>Dinophyceae</taxon>
        <taxon>Suessiales</taxon>
        <taxon>Symbiodiniaceae</taxon>
        <taxon>Durusdinium</taxon>
    </lineage>
</organism>
<feature type="compositionally biased region" description="Basic and acidic residues" evidence="1">
    <location>
        <begin position="382"/>
        <end position="399"/>
    </location>
</feature>
<feature type="compositionally biased region" description="Basic residues" evidence="1">
    <location>
        <begin position="184"/>
        <end position="194"/>
    </location>
</feature>
<feature type="region of interest" description="Disordered" evidence="1">
    <location>
        <begin position="1303"/>
        <end position="1327"/>
    </location>
</feature>
<feature type="region of interest" description="Disordered" evidence="1">
    <location>
        <begin position="442"/>
        <end position="479"/>
    </location>
</feature>
<dbReference type="SUPFAM" id="SSF53098">
    <property type="entry name" value="Ribonuclease H-like"/>
    <property type="match status" value="1"/>
</dbReference>
<protein>
    <submittedName>
        <fullName evidence="3">Retrovirus-related Pol polyprotein from transposon TNT 1-94</fullName>
    </submittedName>
</protein>
<feature type="domain" description="Integrase catalytic" evidence="2">
    <location>
        <begin position="1398"/>
        <end position="1570"/>
    </location>
</feature>
<feature type="region of interest" description="Disordered" evidence="1">
    <location>
        <begin position="1744"/>
        <end position="1807"/>
    </location>
</feature>
<dbReference type="Proteomes" id="UP001642464">
    <property type="component" value="Unassembled WGS sequence"/>
</dbReference>
<feature type="region of interest" description="Disordered" evidence="1">
    <location>
        <begin position="535"/>
        <end position="567"/>
    </location>
</feature>
<feature type="region of interest" description="Disordered" evidence="1">
    <location>
        <begin position="824"/>
        <end position="909"/>
    </location>
</feature>
<proteinExistence type="predicted"/>
<evidence type="ECO:0000313" key="4">
    <source>
        <dbReference type="Proteomes" id="UP001642464"/>
    </source>
</evidence>
<accession>A0ABP0MAM3</accession>
<feature type="region of interest" description="Disordered" evidence="1">
    <location>
        <begin position="1873"/>
        <end position="1902"/>
    </location>
</feature>
<feature type="compositionally biased region" description="Polar residues" evidence="1">
    <location>
        <begin position="33"/>
        <end position="57"/>
    </location>
</feature>